<sequence>MKPKNSKERRNSFLRFMLLFLITTALIVVTFFFDFNRVPLKENKVLRTESEMIEKELAFQKKFSDGMVDIKELIDSLDVPGQNIAYLNTVINSKIVDLQKSIPQKDSTYRYKMYNNIIDSYIDIQGYKEELRNYEDTDKIISQYKEELDRTRQELNEAMRALNAYRN</sequence>
<feature type="transmembrane region" description="Helical" evidence="2">
    <location>
        <begin position="12"/>
        <end position="33"/>
    </location>
</feature>
<organism evidence="3 4">
    <name type="scientific">Sungkyunkwania multivorans</name>
    <dbReference type="NCBI Taxonomy" id="1173618"/>
    <lineage>
        <taxon>Bacteria</taxon>
        <taxon>Pseudomonadati</taxon>
        <taxon>Bacteroidota</taxon>
        <taxon>Flavobacteriia</taxon>
        <taxon>Flavobacteriales</taxon>
        <taxon>Flavobacteriaceae</taxon>
        <taxon>Sungkyunkwania</taxon>
    </lineage>
</organism>
<gene>
    <name evidence="3" type="primary">tssO</name>
    <name evidence="3" type="ORF">ACFQ1M_11620</name>
</gene>
<keyword evidence="2" id="KW-1133">Transmembrane helix</keyword>
<reference evidence="4" key="1">
    <citation type="journal article" date="2019" name="Int. J. Syst. Evol. Microbiol.">
        <title>The Global Catalogue of Microorganisms (GCM) 10K type strain sequencing project: providing services to taxonomists for standard genome sequencing and annotation.</title>
        <authorList>
            <consortium name="The Broad Institute Genomics Platform"/>
            <consortium name="The Broad Institute Genome Sequencing Center for Infectious Disease"/>
            <person name="Wu L."/>
            <person name="Ma J."/>
        </authorList>
    </citation>
    <scope>NUCLEOTIDE SEQUENCE [LARGE SCALE GENOMIC DNA]</scope>
    <source>
        <strain evidence="4">CCUG 62952</strain>
    </source>
</reference>
<protein>
    <submittedName>
        <fullName evidence="3">Type VI secretion system TssO</fullName>
    </submittedName>
</protein>
<evidence type="ECO:0000256" key="1">
    <source>
        <dbReference type="SAM" id="Coils"/>
    </source>
</evidence>
<dbReference type="Pfam" id="PF17561">
    <property type="entry name" value="TssO"/>
    <property type="match status" value="1"/>
</dbReference>
<dbReference type="Proteomes" id="UP001596978">
    <property type="component" value="Unassembled WGS sequence"/>
</dbReference>
<keyword evidence="1" id="KW-0175">Coiled coil</keyword>
<dbReference type="InterPro" id="IPR039449">
    <property type="entry name" value="TssO"/>
</dbReference>
<proteinExistence type="predicted"/>
<keyword evidence="2" id="KW-0472">Membrane</keyword>
<keyword evidence="2" id="KW-0812">Transmembrane</keyword>
<evidence type="ECO:0000256" key="2">
    <source>
        <dbReference type="SAM" id="Phobius"/>
    </source>
</evidence>
<evidence type="ECO:0000313" key="3">
    <source>
        <dbReference type="EMBL" id="MFD0862852.1"/>
    </source>
</evidence>
<comment type="caution">
    <text evidence="3">The sequence shown here is derived from an EMBL/GenBank/DDBJ whole genome shotgun (WGS) entry which is preliminary data.</text>
</comment>
<dbReference type="EMBL" id="JBHTJH010000017">
    <property type="protein sequence ID" value="MFD0862852.1"/>
    <property type="molecule type" value="Genomic_DNA"/>
</dbReference>
<keyword evidence="4" id="KW-1185">Reference proteome</keyword>
<accession>A0ABW3D0M2</accession>
<dbReference type="RefSeq" id="WP_386408374.1">
    <property type="nucleotide sequence ID" value="NZ_JBHTJH010000017.1"/>
</dbReference>
<evidence type="ECO:0000313" key="4">
    <source>
        <dbReference type="Proteomes" id="UP001596978"/>
    </source>
</evidence>
<feature type="coiled-coil region" evidence="1">
    <location>
        <begin position="127"/>
        <end position="165"/>
    </location>
</feature>
<name>A0ABW3D0M2_9FLAO</name>